<dbReference type="GO" id="GO:0046872">
    <property type="term" value="F:metal ion binding"/>
    <property type="evidence" value="ECO:0007669"/>
    <property type="project" value="UniProtKB-KW"/>
</dbReference>
<sequence length="510" mass="57728">MEIQLLPFNFTTFLLFISFIFLLVKGWKKSNSLNQNKRLPPSPWKLPLIGNLHHLVGALPHHSLRKLTAKYGPILHLQLGEVSMIVISSRQTANDVLKVHDPACADRPENIGSKIMWYDYTDIAFSPYNEYWRQMRKVCILELLSTKNVRSFSSIRLEEASHLIKSIQSSSGKPINLTEKIFSFNSSITCRAAFGQALRDRDTLIMLMKEGAALAGGFELADFFPSSRLLQVMSWNMNRLWKMRAKLDSILDSMIDEHIDNLATKKRGNGESGGEDIVDVLLKLQQSGELAIPITNDNIKAIIFDLFSAGSETASTTTDWAMAEMMRNPHIMGKAQAEVRQVVKGKGTLEESDVQSLKYLKLVIKETLRLHPPFSLLPRACREECEVNGYTIPLKARVMINVWALGRNPDYWDEPESFKPERFDSIAIDFLGNNFEYIPFGAGKRNCPGMNFGLANMELPLAKLLYYFNWKLPTGMEPKDIDMNEGIGLSLPRKNGLYLIPTSYDPSIDD</sequence>
<evidence type="ECO:0000313" key="16">
    <source>
        <dbReference type="Proteomes" id="UP001604277"/>
    </source>
</evidence>
<comment type="cofactor">
    <cofactor evidence="12">
        <name>heme</name>
        <dbReference type="ChEBI" id="CHEBI:30413"/>
    </cofactor>
</comment>
<gene>
    <name evidence="15" type="ORF">Fot_09771</name>
</gene>
<keyword evidence="6" id="KW-0735">Signal-anchor</keyword>
<proteinExistence type="inferred from homology"/>
<evidence type="ECO:0000256" key="3">
    <source>
        <dbReference type="ARBA" id="ARBA00022617"/>
    </source>
</evidence>
<dbReference type="PROSITE" id="PS00086">
    <property type="entry name" value="CYTOCHROME_P450"/>
    <property type="match status" value="1"/>
</dbReference>
<keyword evidence="11 14" id="KW-0472">Membrane</keyword>
<dbReference type="InterPro" id="IPR036396">
    <property type="entry name" value="Cyt_P450_sf"/>
</dbReference>
<evidence type="ECO:0000256" key="7">
    <source>
        <dbReference type="ARBA" id="ARBA00022989"/>
    </source>
</evidence>
<dbReference type="AlphaFoldDB" id="A0ABD1WFC3"/>
<keyword evidence="3 12" id="KW-0349">Heme</keyword>
<dbReference type="GO" id="GO:0016020">
    <property type="term" value="C:membrane"/>
    <property type="evidence" value="ECO:0007669"/>
    <property type="project" value="UniProtKB-SubCell"/>
</dbReference>
<evidence type="ECO:0000256" key="12">
    <source>
        <dbReference type="PIRSR" id="PIRSR602401-1"/>
    </source>
</evidence>
<evidence type="ECO:0000256" key="2">
    <source>
        <dbReference type="ARBA" id="ARBA00010617"/>
    </source>
</evidence>
<dbReference type="PANTHER" id="PTHR47953:SF16">
    <property type="entry name" value="CYTOCHROME P450 71D8"/>
    <property type="match status" value="1"/>
</dbReference>
<dbReference type="InterPro" id="IPR017972">
    <property type="entry name" value="Cyt_P450_CS"/>
</dbReference>
<protein>
    <submittedName>
        <fullName evidence="15">Cytochrome</fullName>
    </submittedName>
</protein>
<comment type="caution">
    <text evidence="15">The sequence shown here is derived from an EMBL/GenBank/DDBJ whole genome shotgun (WGS) entry which is preliminary data.</text>
</comment>
<dbReference type="SUPFAM" id="SSF48264">
    <property type="entry name" value="Cytochrome P450"/>
    <property type="match status" value="1"/>
</dbReference>
<dbReference type="PRINTS" id="PR00385">
    <property type="entry name" value="P450"/>
</dbReference>
<dbReference type="InterPro" id="IPR001128">
    <property type="entry name" value="Cyt_P450"/>
</dbReference>
<organism evidence="15 16">
    <name type="scientific">Forsythia ovata</name>
    <dbReference type="NCBI Taxonomy" id="205694"/>
    <lineage>
        <taxon>Eukaryota</taxon>
        <taxon>Viridiplantae</taxon>
        <taxon>Streptophyta</taxon>
        <taxon>Embryophyta</taxon>
        <taxon>Tracheophyta</taxon>
        <taxon>Spermatophyta</taxon>
        <taxon>Magnoliopsida</taxon>
        <taxon>eudicotyledons</taxon>
        <taxon>Gunneridae</taxon>
        <taxon>Pentapetalae</taxon>
        <taxon>asterids</taxon>
        <taxon>lamiids</taxon>
        <taxon>Lamiales</taxon>
        <taxon>Oleaceae</taxon>
        <taxon>Forsythieae</taxon>
        <taxon>Forsythia</taxon>
    </lineage>
</organism>
<feature type="binding site" description="axial binding residue" evidence="12">
    <location>
        <position position="447"/>
    </location>
    <ligand>
        <name>heme</name>
        <dbReference type="ChEBI" id="CHEBI:30413"/>
    </ligand>
    <ligandPart>
        <name>Fe</name>
        <dbReference type="ChEBI" id="CHEBI:18248"/>
    </ligandPart>
</feature>
<keyword evidence="16" id="KW-1185">Reference proteome</keyword>
<comment type="subcellular location">
    <subcellularLocation>
        <location evidence="1">Membrane</location>
        <topology evidence="1">Single-pass type II membrane protein</topology>
    </subcellularLocation>
</comment>
<dbReference type="FunFam" id="1.10.630.10:FF:000043">
    <property type="entry name" value="Cytochrome P450 99A2"/>
    <property type="match status" value="1"/>
</dbReference>
<dbReference type="Proteomes" id="UP001604277">
    <property type="component" value="Unassembled WGS sequence"/>
</dbReference>
<evidence type="ECO:0000256" key="10">
    <source>
        <dbReference type="ARBA" id="ARBA00023033"/>
    </source>
</evidence>
<dbReference type="EMBL" id="JBFOLJ010000003">
    <property type="protein sequence ID" value="KAL2548241.1"/>
    <property type="molecule type" value="Genomic_DNA"/>
</dbReference>
<evidence type="ECO:0000256" key="11">
    <source>
        <dbReference type="ARBA" id="ARBA00023136"/>
    </source>
</evidence>
<dbReference type="InterPro" id="IPR002401">
    <property type="entry name" value="Cyt_P450_E_grp-I"/>
</dbReference>
<evidence type="ECO:0000256" key="9">
    <source>
        <dbReference type="ARBA" id="ARBA00023004"/>
    </source>
</evidence>
<evidence type="ECO:0000256" key="13">
    <source>
        <dbReference type="RuleBase" id="RU000461"/>
    </source>
</evidence>
<dbReference type="PRINTS" id="PR00463">
    <property type="entry name" value="EP450I"/>
</dbReference>
<keyword evidence="8 13" id="KW-0560">Oxidoreductase</keyword>
<keyword evidence="10 13" id="KW-0503">Monooxygenase</keyword>
<keyword evidence="5 12" id="KW-0479">Metal-binding</keyword>
<keyword evidence="9 12" id="KW-0408">Iron</keyword>
<accession>A0ABD1WFC3</accession>
<evidence type="ECO:0000256" key="6">
    <source>
        <dbReference type="ARBA" id="ARBA00022968"/>
    </source>
</evidence>
<name>A0ABD1WFC3_9LAMI</name>
<evidence type="ECO:0000313" key="15">
    <source>
        <dbReference type="EMBL" id="KAL2548241.1"/>
    </source>
</evidence>
<comment type="similarity">
    <text evidence="2 13">Belongs to the cytochrome P450 family.</text>
</comment>
<dbReference type="GO" id="GO:0004497">
    <property type="term" value="F:monooxygenase activity"/>
    <property type="evidence" value="ECO:0007669"/>
    <property type="project" value="UniProtKB-KW"/>
</dbReference>
<evidence type="ECO:0000256" key="14">
    <source>
        <dbReference type="SAM" id="Phobius"/>
    </source>
</evidence>
<evidence type="ECO:0000256" key="5">
    <source>
        <dbReference type="ARBA" id="ARBA00022723"/>
    </source>
</evidence>
<reference evidence="16" key="1">
    <citation type="submission" date="2024-07" db="EMBL/GenBank/DDBJ databases">
        <title>Two chromosome-level genome assemblies of Korean endemic species Abeliophyllum distichum and Forsythia ovata (Oleaceae).</title>
        <authorList>
            <person name="Jang H."/>
        </authorList>
    </citation>
    <scope>NUCLEOTIDE SEQUENCE [LARGE SCALE GENOMIC DNA]</scope>
</reference>
<dbReference type="InterPro" id="IPR052306">
    <property type="entry name" value="CYP450_71D"/>
</dbReference>
<keyword evidence="7 14" id="KW-1133">Transmembrane helix</keyword>
<dbReference type="PANTHER" id="PTHR47953">
    <property type="entry name" value="OS08G0105600 PROTEIN"/>
    <property type="match status" value="1"/>
</dbReference>
<evidence type="ECO:0000256" key="1">
    <source>
        <dbReference type="ARBA" id="ARBA00004606"/>
    </source>
</evidence>
<dbReference type="CDD" id="cd11072">
    <property type="entry name" value="CYP71-like"/>
    <property type="match status" value="1"/>
</dbReference>
<evidence type="ECO:0000256" key="4">
    <source>
        <dbReference type="ARBA" id="ARBA00022692"/>
    </source>
</evidence>
<evidence type="ECO:0000256" key="8">
    <source>
        <dbReference type="ARBA" id="ARBA00023002"/>
    </source>
</evidence>
<feature type="transmembrane region" description="Helical" evidence="14">
    <location>
        <begin position="6"/>
        <end position="24"/>
    </location>
</feature>
<dbReference type="Pfam" id="PF00067">
    <property type="entry name" value="p450"/>
    <property type="match status" value="1"/>
</dbReference>
<keyword evidence="4 14" id="KW-0812">Transmembrane</keyword>
<dbReference type="Gene3D" id="1.10.630.10">
    <property type="entry name" value="Cytochrome P450"/>
    <property type="match status" value="1"/>
</dbReference>